<keyword evidence="2" id="KW-0255">Endonuclease</keyword>
<reference evidence="2 3" key="1">
    <citation type="journal article" date="2020" name="J Geophys Res Biogeosci">
        <title>Magnetotaxis as an Adaptation to Enable Bacterial Shuttling of Microbial Sulfur and Sulfur Cycling Across Aquatic Oxic#Anoxic Interfaces.</title>
        <authorList>
            <person name="Li J."/>
            <person name="Liu P."/>
            <person name="Wang J."/>
            <person name="Roberts A.P."/>
            <person name="Pan Y."/>
        </authorList>
    </citation>
    <scope>NUCLEOTIDE SEQUENCE [LARGE SCALE GENOMIC DNA]</scope>
    <source>
        <strain evidence="2 3">MYR-1_YQ</strain>
    </source>
</reference>
<keyword evidence="3" id="KW-1185">Reference proteome</keyword>
<evidence type="ECO:0000313" key="3">
    <source>
        <dbReference type="Proteomes" id="UP001196980"/>
    </source>
</evidence>
<dbReference type="RefSeq" id="WP_218252911.1">
    <property type="nucleotide sequence ID" value="NZ_JABXWD010000229.1"/>
</dbReference>
<comment type="caution">
    <text evidence="2">The sequence shown here is derived from an EMBL/GenBank/DDBJ whole genome shotgun (WGS) entry which is preliminary data.</text>
</comment>
<dbReference type="InterPro" id="IPR008538">
    <property type="entry name" value="Uma2"/>
</dbReference>
<evidence type="ECO:0000313" key="2">
    <source>
        <dbReference type="EMBL" id="MBV6342290.1"/>
    </source>
</evidence>
<sequence>METISSEISRDFDLTEIIDGEEIMTASPFLWHQEISQRINRKILLFLEQHNIGKVYYSPLDVILEEGINRLQPDLLFIRRENLSILQDWVRGVPDMVCEIVSKGSMVRDMETKKRIYERYKVSEYWVVAPEYGTIEIFILEGDRYKLYSYAEGEGTVRSLAISGLNIDVMDIFGD</sequence>
<organism evidence="2 3">
    <name type="scientific">Candidatus Magnetobacterium casense</name>
    <dbReference type="NCBI Taxonomy" id="1455061"/>
    <lineage>
        <taxon>Bacteria</taxon>
        <taxon>Pseudomonadati</taxon>
        <taxon>Nitrospirota</taxon>
        <taxon>Thermodesulfovibrionia</taxon>
        <taxon>Thermodesulfovibrionales</taxon>
        <taxon>Candidatus Magnetobacteriaceae</taxon>
        <taxon>Candidatus Magnetobacterium</taxon>
    </lineage>
</organism>
<proteinExistence type="predicted"/>
<feature type="domain" description="Putative restriction endonuclease" evidence="1">
    <location>
        <begin position="16"/>
        <end position="169"/>
    </location>
</feature>
<keyword evidence="2" id="KW-0378">Hydrolase</keyword>
<dbReference type="EMBL" id="JABXWD010000229">
    <property type="protein sequence ID" value="MBV6342290.1"/>
    <property type="molecule type" value="Genomic_DNA"/>
</dbReference>
<dbReference type="PANTHER" id="PTHR34107:SF4">
    <property type="entry name" value="SLL1222 PROTEIN"/>
    <property type="match status" value="1"/>
</dbReference>
<dbReference type="GO" id="GO:0004519">
    <property type="term" value="F:endonuclease activity"/>
    <property type="evidence" value="ECO:0007669"/>
    <property type="project" value="UniProtKB-KW"/>
</dbReference>
<dbReference type="PANTHER" id="PTHR34107">
    <property type="entry name" value="SLL0198 PROTEIN-RELATED"/>
    <property type="match status" value="1"/>
</dbReference>
<accession>A0ABS6S0A0</accession>
<dbReference type="Pfam" id="PF05685">
    <property type="entry name" value="Uma2"/>
    <property type="match status" value="1"/>
</dbReference>
<gene>
    <name evidence="2" type="ORF">HWQ67_11900</name>
</gene>
<dbReference type="Proteomes" id="UP001196980">
    <property type="component" value="Unassembled WGS sequence"/>
</dbReference>
<name>A0ABS6S0A0_9BACT</name>
<evidence type="ECO:0000259" key="1">
    <source>
        <dbReference type="Pfam" id="PF05685"/>
    </source>
</evidence>
<protein>
    <submittedName>
        <fullName evidence="2">Uma2 family endonuclease</fullName>
    </submittedName>
</protein>
<keyword evidence="2" id="KW-0540">Nuclease</keyword>
<dbReference type="CDD" id="cd06260">
    <property type="entry name" value="DUF820-like"/>
    <property type="match status" value="1"/>
</dbReference>